<dbReference type="Proteomes" id="UP000253383">
    <property type="component" value="Unassembled WGS sequence"/>
</dbReference>
<feature type="compositionally biased region" description="Basic and acidic residues" evidence="1">
    <location>
        <begin position="57"/>
        <end position="74"/>
    </location>
</feature>
<feature type="compositionally biased region" description="Low complexity" evidence="1">
    <location>
        <begin position="15"/>
        <end position="26"/>
    </location>
</feature>
<dbReference type="AlphaFoldDB" id="A0A368JPQ8"/>
<keyword evidence="4" id="KW-1185">Reference proteome</keyword>
<protein>
    <submittedName>
        <fullName evidence="3">DUF4157 domain-containing protein</fullName>
    </submittedName>
</protein>
<feature type="compositionally biased region" description="Basic and acidic residues" evidence="1">
    <location>
        <begin position="96"/>
        <end position="111"/>
    </location>
</feature>
<name>A0A368JPQ8_9BACT</name>
<dbReference type="InterPro" id="IPR025295">
    <property type="entry name" value="eCIS_core_dom"/>
</dbReference>
<evidence type="ECO:0000313" key="3">
    <source>
        <dbReference type="EMBL" id="RCR69482.1"/>
    </source>
</evidence>
<comment type="caution">
    <text evidence="3">The sequence shown here is derived from an EMBL/GenBank/DDBJ whole genome shotgun (WGS) entry which is preliminary data.</text>
</comment>
<dbReference type="EMBL" id="QOWE01000008">
    <property type="protein sequence ID" value="RCR69482.1"/>
    <property type="molecule type" value="Genomic_DNA"/>
</dbReference>
<evidence type="ECO:0000313" key="4">
    <source>
        <dbReference type="Proteomes" id="UP000253383"/>
    </source>
</evidence>
<accession>A0A368JPQ8</accession>
<gene>
    <name evidence="3" type="ORF">DUE52_11570</name>
</gene>
<feature type="compositionally biased region" description="Basic and acidic residues" evidence="1">
    <location>
        <begin position="120"/>
        <end position="134"/>
    </location>
</feature>
<dbReference type="Pfam" id="PF13699">
    <property type="entry name" value="eCIS_core"/>
    <property type="match status" value="1"/>
</dbReference>
<proteinExistence type="predicted"/>
<dbReference type="RefSeq" id="WP_114406170.1">
    <property type="nucleotide sequence ID" value="NZ_QOWE01000008.1"/>
</dbReference>
<feature type="domain" description="eCIS core" evidence="2">
    <location>
        <begin position="157"/>
        <end position="233"/>
    </location>
</feature>
<feature type="compositionally biased region" description="Polar residues" evidence="1">
    <location>
        <begin position="138"/>
        <end position="158"/>
    </location>
</feature>
<sequence>MKATRQHQPLVQPKTTSSSSNHATTSQPFFAKTGTPSRSQPEPFFKAPVQTKLTVGRADDRFEREADATADRVMRMPAPNPSARPFFPASGLLQPKSDEKEKKEVRRKEADTDTPVIQLKTEEEDKKKIQKKGDSATPAVNSGFESQLSASQSGGQPLSADTRQFMEPRFGADFSGVRVHTDAPAVQMSQSIGAQAFAYQNHVYFNEGKYSPGTRSGQHLLAHELTHVVQQGAAIQRKPLISSAMPAVQRLFGLDVAGTIDGWLANLPGWRLLTVLAGYNPVLQREVPRSTTNLIEGFLTLGGPIGVLLFNKLRTEGIVGRMADWIDTQVATLGISYAYIRGLFSQAWDDMGITLGISGNLDIIRRVFAPPFDRITAFVRRVISQVVVFIKETIVRPLSTRARQMRGFTLLTVIIGKDPFTDEVVERSPTNLVGGFMSLMENGDERFRQMQQSGALQRAFTWFNVETTRRNLTWERIKGIFTAVWNALTPEAVLHPLETISRIAGLFFGLAADIAGFAGAALLQMLEFIFEAVMGAGGARVLAILKRARATFLIIIRDPVRFVGNLVRAGVQGFRQFMQNALTHLQRGLVGWLLGALEGAGLTLPQTFDLHGILSLVLQILGLTYQNIRAKLVRATSEQFVSRMEQVFDFLRILITQGPAAAWQKIVEYLGNLRNMVLDGVIAWVRQTVIGQAIIRIASMLNPAGAVIQAIMATYNTVMFFVERINQIAAVVESYVDSMAAIAAGNIVAAANRVETTMGRMVPVMISFLARLLGLGGISNTIRNTIARIRQPVDRALDRVVDWVVAQGRRLVGRVTGGTPAERVNSALATAIPIVNRFAGRPVTSVVLMPLLAALKVRYQLSLLEVIPTDQGVWAVRAAASPPTQQNTQAQVPGAGANASTTPTTLVPIGSWIKNLQMNGFERVSNQASVLRRIAATGQLQPVSFLTDKPDGGGNTLSYSGEGTQWQRTAFTHGSSYVMPAGSGAGFVLKMPHRGSAAIRPNFYNDSSSSRSAIVRSKLPALLHPTQPTKFLSDAPLSDERREGYMETFNGKAVIPIGKASADHTPSLAEHWTNNQGNSVAQAIRLSWNQSAGNYRITSSEYNIRRGSGGTQYTEVVGISFRGPNEP</sequence>
<dbReference type="OrthoDB" id="4317910at2"/>
<feature type="region of interest" description="Disordered" evidence="1">
    <location>
        <begin position="1"/>
        <end position="158"/>
    </location>
</feature>
<organism evidence="3 4">
    <name type="scientific">Larkinella punicea</name>
    <dbReference type="NCBI Taxonomy" id="2315727"/>
    <lineage>
        <taxon>Bacteria</taxon>
        <taxon>Pseudomonadati</taxon>
        <taxon>Bacteroidota</taxon>
        <taxon>Cytophagia</taxon>
        <taxon>Cytophagales</taxon>
        <taxon>Spirosomataceae</taxon>
        <taxon>Larkinella</taxon>
    </lineage>
</organism>
<reference evidence="3 4" key="1">
    <citation type="submission" date="2018-07" db="EMBL/GenBank/DDBJ databases">
        <title>Genome analysis of Larkinella rosea.</title>
        <authorList>
            <person name="Zhou Z."/>
            <person name="Wang G."/>
        </authorList>
    </citation>
    <scope>NUCLEOTIDE SEQUENCE [LARGE SCALE GENOMIC DNA]</scope>
    <source>
        <strain evidence="4">zzj9</strain>
    </source>
</reference>
<evidence type="ECO:0000259" key="2">
    <source>
        <dbReference type="Pfam" id="PF13699"/>
    </source>
</evidence>
<evidence type="ECO:0000256" key="1">
    <source>
        <dbReference type="SAM" id="MobiDB-lite"/>
    </source>
</evidence>